<dbReference type="EMBL" id="JAVYAA010000004">
    <property type="protein sequence ID" value="MDT8978157.1"/>
    <property type="molecule type" value="Genomic_DNA"/>
</dbReference>
<feature type="transmembrane region" description="Helical" evidence="1">
    <location>
        <begin position="20"/>
        <end position="42"/>
    </location>
</feature>
<evidence type="ECO:0000256" key="1">
    <source>
        <dbReference type="SAM" id="Phobius"/>
    </source>
</evidence>
<dbReference type="RefSeq" id="WP_265332130.1">
    <property type="nucleotide sequence ID" value="NZ_JAVYAA010000004.1"/>
</dbReference>
<accession>A0AAJ2K127</accession>
<evidence type="ECO:0000313" key="3">
    <source>
        <dbReference type="Proteomes" id="UP001250538"/>
    </source>
</evidence>
<evidence type="ECO:0000313" key="2">
    <source>
        <dbReference type="EMBL" id="MDT8978157.1"/>
    </source>
</evidence>
<keyword evidence="1" id="KW-0812">Transmembrane</keyword>
<dbReference type="AlphaFoldDB" id="A0AAJ2K127"/>
<sequence>MIILTTKSRHKRKFSDSRKYLWIGTLEGANAVVTLTLLGGPFR</sequence>
<keyword evidence="3" id="KW-1185">Reference proteome</keyword>
<protein>
    <submittedName>
        <fullName evidence="2">Uncharacterized protein</fullName>
    </submittedName>
</protein>
<reference evidence="3" key="1">
    <citation type="submission" date="2023-09" db="EMBL/GenBank/DDBJ databases">
        <title>Paenibacillus sp. chi10 Genome sequencing and assembly.</title>
        <authorList>
            <person name="Kim I."/>
        </authorList>
    </citation>
    <scope>NUCLEOTIDE SEQUENCE [LARGE SCALE GENOMIC DNA]</scope>
    <source>
        <strain evidence="3">chi10</strain>
    </source>
</reference>
<name>A0AAJ2K127_9BACL</name>
<proteinExistence type="predicted"/>
<gene>
    <name evidence="2" type="ORF">RQP50_18185</name>
</gene>
<organism evidence="2 3">
    <name type="scientific">Paenibacillus suaedae</name>
    <dbReference type="NCBI Taxonomy" id="3077233"/>
    <lineage>
        <taxon>Bacteria</taxon>
        <taxon>Bacillati</taxon>
        <taxon>Bacillota</taxon>
        <taxon>Bacilli</taxon>
        <taxon>Bacillales</taxon>
        <taxon>Paenibacillaceae</taxon>
        <taxon>Paenibacillus</taxon>
    </lineage>
</organism>
<dbReference type="Proteomes" id="UP001250538">
    <property type="component" value="Unassembled WGS sequence"/>
</dbReference>
<keyword evidence="1" id="KW-1133">Transmembrane helix</keyword>
<keyword evidence="1" id="KW-0472">Membrane</keyword>
<comment type="caution">
    <text evidence="2">The sequence shown here is derived from an EMBL/GenBank/DDBJ whole genome shotgun (WGS) entry which is preliminary data.</text>
</comment>